<name>Q4N540_THEPA</name>
<dbReference type="SUPFAM" id="SSF103506">
    <property type="entry name" value="Mitochondrial carrier"/>
    <property type="match status" value="1"/>
</dbReference>
<dbReference type="Pfam" id="PF00153">
    <property type="entry name" value="Mito_carr"/>
    <property type="match status" value="3"/>
</dbReference>
<dbReference type="FunCoup" id="Q4N540">
    <property type="interactions" value="280"/>
</dbReference>
<dbReference type="PROSITE" id="PS50920">
    <property type="entry name" value="SOLCAR"/>
    <property type="match status" value="3"/>
</dbReference>
<protein>
    <submittedName>
        <fullName evidence="12">Oxoglutarate / malate translocator, putative</fullName>
    </submittedName>
</protein>
<comment type="caution">
    <text evidence="12">The sequence shown here is derived from an EMBL/GenBank/DDBJ whole genome shotgun (WGS) entry which is preliminary data.</text>
</comment>
<reference evidence="12 13" key="1">
    <citation type="journal article" date="2005" name="Science">
        <title>Genome sequence of Theileria parva, a bovine pathogen that transforms lymphocytes.</title>
        <authorList>
            <person name="Gardner M.J."/>
            <person name="Bishop R."/>
            <person name="Shah T."/>
            <person name="de Villiers E.P."/>
            <person name="Carlton J.M."/>
            <person name="Hall N."/>
            <person name="Ren Q."/>
            <person name="Paulsen I.T."/>
            <person name="Pain A."/>
            <person name="Berriman M."/>
            <person name="Wilson R.J.M."/>
            <person name="Sato S."/>
            <person name="Ralph S.A."/>
            <person name="Mann D.J."/>
            <person name="Xiong Z."/>
            <person name="Shallom S.J."/>
            <person name="Weidman J."/>
            <person name="Jiang L."/>
            <person name="Lynn J."/>
            <person name="Weaver B."/>
            <person name="Shoaibi A."/>
            <person name="Domingo A.R."/>
            <person name="Wasawo D."/>
            <person name="Crabtree J."/>
            <person name="Wortman J.R."/>
            <person name="Haas B."/>
            <person name="Angiuoli S.V."/>
            <person name="Creasy T.H."/>
            <person name="Lu C."/>
            <person name="Suh B."/>
            <person name="Silva J.C."/>
            <person name="Utterback T.R."/>
            <person name="Feldblyum T.V."/>
            <person name="Pertea M."/>
            <person name="Allen J."/>
            <person name="Nierman W.C."/>
            <person name="Taracha E.L.N."/>
            <person name="Salzberg S.L."/>
            <person name="White O.R."/>
            <person name="Fitzhugh H.A."/>
            <person name="Morzaria S."/>
            <person name="Venter J.C."/>
            <person name="Fraser C.M."/>
            <person name="Nene V."/>
        </authorList>
    </citation>
    <scope>NUCLEOTIDE SEQUENCE [LARGE SCALE GENOMIC DNA]</scope>
    <source>
        <strain evidence="12 13">Muguga</strain>
    </source>
</reference>
<dbReference type="EMBL" id="AAGK01000002">
    <property type="protein sequence ID" value="EAN32733.1"/>
    <property type="molecule type" value="Genomic_DNA"/>
</dbReference>
<keyword evidence="4 10" id="KW-0812">Transmembrane</keyword>
<evidence type="ECO:0000256" key="8">
    <source>
        <dbReference type="ARBA" id="ARBA00023128"/>
    </source>
</evidence>
<dbReference type="VEuPathDB" id="PiroplasmaDB:TpMuguga_02g00450"/>
<dbReference type="GO" id="GO:0005743">
    <property type="term" value="C:mitochondrial inner membrane"/>
    <property type="evidence" value="ECO:0007669"/>
    <property type="project" value="UniProtKB-SubCell"/>
</dbReference>
<organism evidence="12 13">
    <name type="scientific">Theileria parva</name>
    <name type="common">East coast fever infection agent</name>
    <dbReference type="NCBI Taxonomy" id="5875"/>
    <lineage>
        <taxon>Eukaryota</taxon>
        <taxon>Sar</taxon>
        <taxon>Alveolata</taxon>
        <taxon>Apicomplexa</taxon>
        <taxon>Aconoidasida</taxon>
        <taxon>Piroplasmida</taxon>
        <taxon>Theileriidae</taxon>
        <taxon>Theileria</taxon>
    </lineage>
</organism>
<dbReference type="FunFam" id="1.50.40.10:FF:000009">
    <property type="entry name" value="Mitochondrial 2-oxoglutarate/malate carrier protein"/>
    <property type="match status" value="1"/>
</dbReference>
<dbReference type="OMA" id="TLWRGAI"/>
<feature type="repeat" description="Solcar" evidence="10">
    <location>
        <begin position="118"/>
        <end position="205"/>
    </location>
</feature>
<dbReference type="InterPro" id="IPR023395">
    <property type="entry name" value="MCP_dom_sf"/>
</dbReference>
<dbReference type="InterPro" id="IPR018108">
    <property type="entry name" value="MCP_transmembrane"/>
</dbReference>
<proteinExistence type="inferred from homology"/>
<evidence type="ECO:0000256" key="4">
    <source>
        <dbReference type="ARBA" id="ARBA00022692"/>
    </source>
</evidence>
<evidence type="ECO:0000256" key="9">
    <source>
        <dbReference type="ARBA" id="ARBA00023136"/>
    </source>
</evidence>
<evidence type="ECO:0000313" key="12">
    <source>
        <dbReference type="EMBL" id="EAN32733.1"/>
    </source>
</evidence>
<dbReference type="Proteomes" id="UP000001949">
    <property type="component" value="Unassembled WGS sequence"/>
</dbReference>
<evidence type="ECO:0000256" key="11">
    <source>
        <dbReference type="RuleBase" id="RU000488"/>
    </source>
</evidence>
<evidence type="ECO:0000256" key="7">
    <source>
        <dbReference type="ARBA" id="ARBA00022989"/>
    </source>
</evidence>
<gene>
    <name evidence="12" type="ordered locus">TP02_0450</name>
</gene>
<evidence type="ECO:0000256" key="6">
    <source>
        <dbReference type="ARBA" id="ARBA00022792"/>
    </source>
</evidence>
<keyword evidence="8" id="KW-0496">Mitochondrion</keyword>
<evidence type="ECO:0000256" key="5">
    <source>
        <dbReference type="ARBA" id="ARBA00022737"/>
    </source>
</evidence>
<evidence type="ECO:0000313" key="13">
    <source>
        <dbReference type="Proteomes" id="UP000001949"/>
    </source>
</evidence>
<dbReference type="eggNOG" id="KOG0759">
    <property type="taxonomic scope" value="Eukaryota"/>
</dbReference>
<dbReference type="GeneID" id="3502275"/>
<feature type="repeat" description="Solcar" evidence="10">
    <location>
        <begin position="17"/>
        <end position="104"/>
    </location>
</feature>
<keyword evidence="9 10" id="KW-0472">Membrane</keyword>
<keyword evidence="7" id="KW-1133">Transmembrane helix</keyword>
<accession>Q4N540</accession>
<evidence type="ECO:0000256" key="1">
    <source>
        <dbReference type="ARBA" id="ARBA00004448"/>
    </source>
</evidence>
<evidence type="ECO:0000256" key="3">
    <source>
        <dbReference type="ARBA" id="ARBA00022448"/>
    </source>
</evidence>
<sequence length="312" mass="34964">MSDYNLSFLPQSLGKYLTPYVPFALGGLSGCTSTLIIQPVDMIKVRIQVLASTQNRNLSPFTVFSNILKNEGFLSFYKGLDAACVRQLLYTTTRLGLFRTTSDYLKKRNNTNSIPFYQKCLLSLFCGGVGAVVGNPADLALVRMQSDLSLPAEHRKNYTGLFNTIYKIVRDEGLFNLWKGSFPTVVRAMSLNLGMLSSFDQTKEFLAKYLKEGTLPHVCLSSAVAGFFAVTLSLPFDFVKTCIQKESQKGTAYSGIFDCIVKNYKQGGVPRFYSSYATYYVRVAPHAMLTLILMDTFTRLLKRRDTTQEKRA</sequence>
<dbReference type="Gene3D" id="1.50.40.10">
    <property type="entry name" value="Mitochondrial carrier domain"/>
    <property type="match status" value="1"/>
</dbReference>
<keyword evidence="3 11" id="KW-0813">Transport</keyword>
<dbReference type="STRING" id="5875.Q4N540"/>
<comment type="subcellular location">
    <subcellularLocation>
        <location evidence="1">Mitochondrion inner membrane</location>
        <topology evidence="1">Multi-pass membrane protein</topology>
    </subcellularLocation>
</comment>
<dbReference type="InterPro" id="IPR050391">
    <property type="entry name" value="Mito_Metabolite_Transporter"/>
</dbReference>
<comment type="similarity">
    <text evidence="2 11">Belongs to the mitochondrial carrier (TC 2.A.29) family.</text>
</comment>
<keyword evidence="13" id="KW-1185">Reference proteome</keyword>
<evidence type="ECO:0000256" key="2">
    <source>
        <dbReference type="ARBA" id="ARBA00006375"/>
    </source>
</evidence>
<keyword evidence="5" id="KW-0677">Repeat</keyword>
<evidence type="ECO:0000256" key="10">
    <source>
        <dbReference type="PROSITE-ProRule" id="PRU00282"/>
    </source>
</evidence>
<dbReference type="InParanoid" id="Q4N540"/>
<dbReference type="AlphaFoldDB" id="Q4N540"/>
<feature type="repeat" description="Solcar" evidence="10">
    <location>
        <begin position="213"/>
        <end position="300"/>
    </location>
</feature>
<dbReference type="PANTHER" id="PTHR45618">
    <property type="entry name" value="MITOCHONDRIAL DICARBOXYLATE CARRIER-RELATED"/>
    <property type="match status" value="1"/>
</dbReference>
<keyword evidence="6" id="KW-0999">Mitochondrion inner membrane</keyword>
<dbReference type="KEGG" id="tpv:TP02_0450"/>